<dbReference type="PROSITE" id="PS51371">
    <property type="entry name" value="CBS"/>
    <property type="match status" value="1"/>
</dbReference>
<dbReference type="InterPro" id="IPR000644">
    <property type="entry name" value="CBS_dom"/>
</dbReference>
<dbReference type="PANTHER" id="PTHR10314">
    <property type="entry name" value="CYSTATHIONINE BETA-SYNTHASE"/>
    <property type="match status" value="1"/>
</dbReference>
<dbReference type="Gene3D" id="3.40.50.1100">
    <property type="match status" value="2"/>
</dbReference>
<keyword evidence="4" id="KW-0129">CBS domain</keyword>
<dbReference type="Gene3D" id="3.10.580.10">
    <property type="entry name" value="CBS-domain"/>
    <property type="match status" value="1"/>
</dbReference>
<dbReference type="RefSeq" id="WP_169344239.1">
    <property type="nucleotide sequence ID" value="NZ_JABBJJ010000028.1"/>
</dbReference>
<protein>
    <submittedName>
        <fullName evidence="6">Pyridoxal-phosphate dependent enzyme</fullName>
    </submittedName>
</protein>
<dbReference type="CDD" id="cd01561">
    <property type="entry name" value="CBS_like"/>
    <property type="match status" value="1"/>
</dbReference>
<dbReference type="InterPro" id="IPR036052">
    <property type="entry name" value="TrpB-like_PALP_sf"/>
</dbReference>
<dbReference type="Pfam" id="PF00571">
    <property type="entry name" value="CBS"/>
    <property type="match status" value="2"/>
</dbReference>
<evidence type="ECO:0000256" key="2">
    <source>
        <dbReference type="ARBA" id="ARBA00007103"/>
    </source>
</evidence>
<dbReference type="InterPro" id="IPR001216">
    <property type="entry name" value="P-phosphate_BS"/>
</dbReference>
<dbReference type="InterPro" id="IPR046342">
    <property type="entry name" value="CBS_dom_sf"/>
</dbReference>
<evidence type="ECO:0000256" key="3">
    <source>
        <dbReference type="ARBA" id="ARBA00022898"/>
    </source>
</evidence>
<comment type="similarity">
    <text evidence="2">Belongs to the cysteine synthase/cystathionine beta-synthase family.</text>
</comment>
<keyword evidence="3" id="KW-0663">Pyridoxal phosphate</keyword>
<dbReference type="AlphaFoldDB" id="A0A848L8R7"/>
<dbReference type="Pfam" id="PF00291">
    <property type="entry name" value="PALP"/>
    <property type="match status" value="1"/>
</dbReference>
<dbReference type="FunFam" id="3.40.50.1100:FF:000003">
    <property type="entry name" value="Cystathionine beta-synthase"/>
    <property type="match status" value="1"/>
</dbReference>
<dbReference type="SUPFAM" id="SSF53686">
    <property type="entry name" value="Tryptophan synthase beta subunit-like PLP-dependent enzymes"/>
    <property type="match status" value="1"/>
</dbReference>
<dbReference type="FunFam" id="3.40.50.1100:FF:000118">
    <property type="entry name" value="Related to CYS4-cystathionine beta-synthase"/>
    <property type="match status" value="1"/>
</dbReference>
<feature type="domain" description="CBS" evidence="5">
    <location>
        <begin position="340"/>
        <end position="397"/>
    </location>
</feature>
<comment type="caution">
    <text evidence="6">The sequence shown here is derived from an EMBL/GenBank/DDBJ whole genome shotgun (WGS) entry which is preliminary data.</text>
</comment>
<keyword evidence="7" id="KW-1185">Reference proteome</keyword>
<reference evidence="6 7" key="1">
    <citation type="submission" date="2020-04" db="EMBL/GenBank/DDBJ databases">
        <title>Draft genome of Pyxidicoccus fallax type strain.</title>
        <authorList>
            <person name="Whitworth D.E."/>
        </authorList>
    </citation>
    <scope>NUCLEOTIDE SEQUENCE [LARGE SCALE GENOMIC DNA]</scope>
    <source>
        <strain evidence="6 7">DSM 14698</strain>
    </source>
</reference>
<comment type="cofactor">
    <cofactor evidence="1">
        <name>pyridoxal 5'-phosphate</name>
        <dbReference type="ChEBI" id="CHEBI:597326"/>
    </cofactor>
</comment>
<evidence type="ECO:0000313" key="7">
    <source>
        <dbReference type="Proteomes" id="UP000518300"/>
    </source>
</evidence>
<name>A0A848L8R7_9BACT</name>
<proteinExistence type="inferred from homology"/>
<dbReference type="Proteomes" id="UP000518300">
    <property type="component" value="Unassembled WGS sequence"/>
</dbReference>
<evidence type="ECO:0000256" key="1">
    <source>
        <dbReference type="ARBA" id="ARBA00001933"/>
    </source>
</evidence>
<dbReference type="PROSITE" id="PS00901">
    <property type="entry name" value="CYS_SYNTHASE"/>
    <property type="match status" value="1"/>
</dbReference>
<dbReference type="GO" id="GO:0016765">
    <property type="term" value="F:transferase activity, transferring alkyl or aryl (other than methyl) groups"/>
    <property type="evidence" value="ECO:0007669"/>
    <property type="project" value="UniProtKB-ARBA"/>
</dbReference>
<dbReference type="SMART" id="SM00116">
    <property type="entry name" value="CBS"/>
    <property type="match status" value="2"/>
</dbReference>
<evidence type="ECO:0000256" key="4">
    <source>
        <dbReference type="PROSITE-ProRule" id="PRU00703"/>
    </source>
</evidence>
<sequence>MDIHDTILTAIGHTPLVKLNKLVGPNDATVLVKCEFMNPGASIKDRMALYIIEKAEREGKLKPGGTIVENTSGNTGMGVALAAAVKGYKCIFTMPDKMSLEKINRLKALGAQVVVTPTNVPAEDPRSYYETAKRLFRETPGAFMLNQYHNPDNIEAHYKLTGPEIYEQTEGKFDYFVSGLGTGGTMSGAGKFLKEKIPGLKNVGVDPVGSVYEGYFKTGKLTEPHVYKVEGIGEDMLCGAMDFKVVDDVRQVDDRQCFIAARRLAREEGIFAGGSAGAAVHVAVQLAKEVGKGKTIVVVLPDSGSSYISKFHSDEWMRDNGFLEDKGSGTVRDIIGSGDKRREVKTARKGDRVDQVVETMRSLGISQMPVVTEDGRAVGMVHEYDLLNSLVAGKVKFTDTIDAIVAPLQGALSPDTSIARLREVFAADNVAVVKEGEKVVAIVTKIDLIDYLHRTAA</sequence>
<dbReference type="InterPro" id="IPR050214">
    <property type="entry name" value="Cys_Synth/Cystath_Beta-Synth"/>
</dbReference>
<dbReference type="InterPro" id="IPR001926">
    <property type="entry name" value="TrpB-like_PALP"/>
</dbReference>
<dbReference type="EMBL" id="JABBJJ010000028">
    <property type="protein sequence ID" value="NMO14947.1"/>
    <property type="molecule type" value="Genomic_DNA"/>
</dbReference>
<evidence type="ECO:0000259" key="5">
    <source>
        <dbReference type="PROSITE" id="PS51371"/>
    </source>
</evidence>
<dbReference type="SUPFAM" id="SSF54631">
    <property type="entry name" value="CBS-domain pair"/>
    <property type="match status" value="1"/>
</dbReference>
<organism evidence="6 7">
    <name type="scientific">Pyxidicoccus fallax</name>
    <dbReference type="NCBI Taxonomy" id="394095"/>
    <lineage>
        <taxon>Bacteria</taxon>
        <taxon>Pseudomonadati</taxon>
        <taxon>Myxococcota</taxon>
        <taxon>Myxococcia</taxon>
        <taxon>Myxococcales</taxon>
        <taxon>Cystobacterineae</taxon>
        <taxon>Myxococcaceae</taxon>
        <taxon>Pyxidicoccus</taxon>
    </lineage>
</organism>
<evidence type="ECO:0000313" key="6">
    <source>
        <dbReference type="EMBL" id="NMO14947.1"/>
    </source>
</evidence>
<accession>A0A848L8R7</accession>
<gene>
    <name evidence="6" type="ORF">HG543_08775</name>
</gene>
<dbReference type="GO" id="GO:0006535">
    <property type="term" value="P:cysteine biosynthetic process from serine"/>
    <property type="evidence" value="ECO:0007669"/>
    <property type="project" value="InterPro"/>
</dbReference>